<name>A0ABU8ZRN7_9BIFI</name>
<feature type="transmembrane region" description="Helical" evidence="1">
    <location>
        <begin position="84"/>
        <end position="104"/>
    </location>
</feature>
<keyword evidence="1" id="KW-0472">Membrane</keyword>
<gene>
    <name evidence="2" type="ORF">V8P97_07365</name>
</gene>
<dbReference type="RefSeq" id="WP_340470029.1">
    <property type="nucleotide sequence ID" value="NZ_JBANBB010000003.1"/>
</dbReference>
<evidence type="ECO:0000256" key="1">
    <source>
        <dbReference type="SAM" id="Phobius"/>
    </source>
</evidence>
<evidence type="ECO:0000313" key="3">
    <source>
        <dbReference type="Proteomes" id="UP001373159"/>
    </source>
</evidence>
<dbReference type="EMBL" id="JBANBB010000003">
    <property type="protein sequence ID" value="MEK0307277.1"/>
    <property type="molecule type" value="Genomic_DNA"/>
</dbReference>
<evidence type="ECO:0000313" key="2">
    <source>
        <dbReference type="EMBL" id="MEK0307277.1"/>
    </source>
</evidence>
<proteinExistence type="predicted"/>
<accession>A0ABU8ZRN7</accession>
<keyword evidence="1" id="KW-0812">Transmembrane</keyword>
<organism evidence="2 3">
    <name type="scientific">Bifidobacterium favimelis</name>
    <dbReference type="NCBI Taxonomy" id="3122979"/>
    <lineage>
        <taxon>Bacteria</taxon>
        <taxon>Bacillati</taxon>
        <taxon>Actinomycetota</taxon>
        <taxon>Actinomycetes</taxon>
        <taxon>Bifidobacteriales</taxon>
        <taxon>Bifidobacteriaceae</taxon>
        <taxon>Bifidobacterium</taxon>
    </lineage>
</organism>
<feature type="transmembrane region" description="Helical" evidence="1">
    <location>
        <begin position="45"/>
        <end position="64"/>
    </location>
</feature>
<reference evidence="2 3" key="1">
    <citation type="submission" date="2024-02" db="EMBL/GenBank/DDBJ databases">
        <title>Bifidobacterium honeyensis sp. nov., isolated from the comb honey.</title>
        <authorList>
            <person name="Liu W."/>
            <person name="Li Y."/>
        </authorList>
    </citation>
    <scope>NUCLEOTIDE SEQUENCE [LARGE SCALE GENOMIC DNA]</scope>
    <source>
        <strain evidence="2 3">IMAU50988</strain>
    </source>
</reference>
<keyword evidence="1" id="KW-1133">Transmembrane helix</keyword>
<sequence>MLLMADGFEYLDDRLEDGADGVPPVSYPPRRQGYRPSDGYAQPNVWSRFAAVTGLVSGLSGLAFMLHALAPSKLSHLGKVADSAWIGVSLGFAFLTLILVIVARHADTVPRGRRRVGSTGIVLLLCGILFTLGGVLAGNVIPQGVAKQPMPDHAPTASVPSMNQGIDRAVQTCGSGWKDPGLQSYPGVSQAQYCKSNMMGYVVFNNPSFLSMYQPSISGKIKDLIGQYGDKAPKDADWSLLTGGKWLVFGTKDQMLKVQKQWGGTLTPIG</sequence>
<protein>
    <submittedName>
        <fullName evidence="2">Uncharacterized protein</fullName>
    </submittedName>
</protein>
<comment type="caution">
    <text evidence="2">The sequence shown here is derived from an EMBL/GenBank/DDBJ whole genome shotgun (WGS) entry which is preliminary data.</text>
</comment>
<dbReference type="Proteomes" id="UP001373159">
    <property type="component" value="Unassembled WGS sequence"/>
</dbReference>
<feature type="transmembrane region" description="Helical" evidence="1">
    <location>
        <begin position="116"/>
        <end position="141"/>
    </location>
</feature>
<keyword evidence="3" id="KW-1185">Reference proteome</keyword>